<comment type="caution">
    <text evidence="1">The sequence shown here is derived from an EMBL/GenBank/DDBJ whole genome shotgun (WGS) entry which is preliminary data.</text>
</comment>
<reference evidence="1 2" key="1">
    <citation type="submission" date="2017-01" db="EMBL/GenBank/DDBJ databases">
        <title>The cable genome- insights into the physiology and evolution of filamentous bacteria capable of sulfide oxidation via long distance electron transfer.</title>
        <authorList>
            <person name="Schreiber L."/>
            <person name="Bjerg J.T."/>
            <person name="Boggild A."/>
            <person name="Van De Vossenberg J."/>
            <person name="Meysman F."/>
            <person name="Nielsen L.P."/>
            <person name="Schramm A."/>
            <person name="Kjeldsen K.U."/>
        </authorList>
    </citation>
    <scope>NUCLEOTIDE SEQUENCE [LARGE SCALE GENOMIC DNA]</scope>
    <source>
        <strain evidence="1">A5</strain>
    </source>
</reference>
<dbReference type="EMBL" id="MTKS01000273">
    <property type="protein sequence ID" value="RWX50725.1"/>
    <property type="molecule type" value="Genomic_DNA"/>
</dbReference>
<accession>A0A444JCA8</accession>
<organism evidence="1 2">
    <name type="scientific">Candidatus Electrothrix marina</name>
    <dbReference type="NCBI Taxonomy" id="1859130"/>
    <lineage>
        <taxon>Bacteria</taxon>
        <taxon>Pseudomonadati</taxon>
        <taxon>Thermodesulfobacteriota</taxon>
        <taxon>Desulfobulbia</taxon>
        <taxon>Desulfobulbales</taxon>
        <taxon>Desulfobulbaceae</taxon>
        <taxon>Candidatus Electrothrix</taxon>
    </lineage>
</organism>
<gene>
    <name evidence="1" type="ORF">VU01_12732</name>
</gene>
<protein>
    <submittedName>
        <fullName evidence="1">Uncharacterized protein</fullName>
    </submittedName>
</protein>
<name>A0A444JCA8_9BACT</name>
<dbReference type="Proteomes" id="UP000288892">
    <property type="component" value="Unassembled WGS sequence"/>
</dbReference>
<proteinExistence type="predicted"/>
<keyword evidence="2" id="KW-1185">Reference proteome</keyword>
<evidence type="ECO:0000313" key="1">
    <source>
        <dbReference type="EMBL" id="RWX50725.1"/>
    </source>
</evidence>
<dbReference type="AlphaFoldDB" id="A0A444JCA8"/>
<sequence>MGDITIRIPQQIHIEYTLKNARLTGRILDLLNALFLRDDNVDSGFKKTVTEEPSFSELASELFGADGGVDLELPRHPPHQPLEFDQ</sequence>
<evidence type="ECO:0000313" key="2">
    <source>
        <dbReference type="Proteomes" id="UP000288892"/>
    </source>
</evidence>